<evidence type="ECO:0000313" key="2">
    <source>
        <dbReference type="EMBL" id="RKP00766.1"/>
    </source>
</evidence>
<evidence type="ECO:0000256" key="1">
    <source>
        <dbReference type="SAM" id="MobiDB-lite"/>
    </source>
</evidence>
<feature type="compositionally biased region" description="Low complexity" evidence="1">
    <location>
        <begin position="174"/>
        <end position="184"/>
    </location>
</feature>
<feature type="region of interest" description="Disordered" evidence="1">
    <location>
        <begin position="19"/>
        <end position="97"/>
    </location>
</feature>
<accession>A0A4P9X6F3</accession>
<feature type="compositionally biased region" description="Pro residues" evidence="1">
    <location>
        <begin position="766"/>
        <end position="778"/>
    </location>
</feature>
<dbReference type="EMBL" id="ML014200">
    <property type="protein sequence ID" value="RKP00766.1"/>
    <property type="molecule type" value="Genomic_DNA"/>
</dbReference>
<feature type="region of interest" description="Disordered" evidence="1">
    <location>
        <begin position="810"/>
        <end position="839"/>
    </location>
</feature>
<feature type="compositionally biased region" description="Pro residues" evidence="1">
    <location>
        <begin position="185"/>
        <end position="199"/>
    </location>
</feature>
<feature type="compositionally biased region" description="Low complexity" evidence="1">
    <location>
        <begin position="229"/>
        <end position="239"/>
    </location>
</feature>
<gene>
    <name evidence="2" type="ORF">CXG81DRAFT_26550</name>
</gene>
<name>A0A4P9X6F3_9FUNG</name>
<feature type="region of interest" description="Disordered" evidence="1">
    <location>
        <begin position="1342"/>
        <end position="1368"/>
    </location>
</feature>
<proteinExistence type="predicted"/>
<dbReference type="Proteomes" id="UP000274922">
    <property type="component" value="Unassembled WGS sequence"/>
</dbReference>
<feature type="region of interest" description="Disordered" evidence="1">
    <location>
        <begin position="1040"/>
        <end position="1166"/>
    </location>
</feature>
<protein>
    <submittedName>
        <fullName evidence="2">Uncharacterized protein</fullName>
    </submittedName>
</protein>
<keyword evidence="3" id="KW-1185">Reference proteome</keyword>
<feature type="compositionally biased region" description="Basic and acidic residues" evidence="1">
    <location>
        <begin position="1090"/>
        <end position="1112"/>
    </location>
</feature>
<feature type="compositionally biased region" description="Low complexity" evidence="1">
    <location>
        <begin position="60"/>
        <end position="79"/>
    </location>
</feature>
<feature type="compositionally biased region" description="Low complexity" evidence="1">
    <location>
        <begin position="1342"/>
        <end position="1360"/>
    </location>
</feature>
<feature type="compositionally biased region" description="Basic and acidic residues" evidence="1">
    <location>
        <begin position="1040"/>
        <end position="1058"/>
    </location>
</feature>
<evidence type="ECO:0000313" key="3">
    <source>
        <dbReference type="Proteomes" id="UP000274922"/>
    </source>
</evidence>
<feature type="region of interest" description="Disordered" evidence="1">
    <location>
        <begin position="724"/>
        <end position="797"/>
    </location>
</feature>
<feature type="compositionally biased region" description="Low complexity" evidence="1">
    <location>
        <begin position="21"/>
        <end position="38"/>
    </location>
</feature>
<feature type="region of interest" description="Disordered" evidence="1">
    <location>
        <begin position="119"/>
        <end position="138"/>
    </location>
</feature>
<sequence>MDGDSGGYSRMTPFGEMPVMATAAPEASAAPATAATDAPPKPRSRVPPLAQSVQSLRGLAEAQAARRAAAARAAERAAAPPGRTRVQPIGIMPPASAAASRSAAGLPFFHASLTAHHRPVPSSRAAAPSAPAPAPAAVAAPRLAWPLAASQPKKRVEFALHHEEFTIHPHEDPTPGSSRRSSPAPSWPEPSPAPAPTPAPSMGSLMAHSLPDPFHPGADPRSPARSQESAAALVASASATPEGSDEGEPSHGSDLSLGFEPPSTYDGVAFWSDRAVGPVSHMTARGLLPARIAIAAAARSALLAHLRVAGDAGAGGLVGHLIGQRRLPTFVDAAPAPAAGTARAAPRVSRQIEDAIEAYMSSHDATNHLIGTISAITSAAAARPGEVLSPLAVPVILLPRAPASGSDPRTPSTSAPRIAAEAAQQANQAAWAAAVREIGALLAEPSATPAPAAAAEVRRAVAQAVTTVAVLQPDASSAGWTLRYVALASGPPFQLKPVPAVPLAPSLRSLLDRRPPHSSRTALAATQPVGAVKFDRTRLLHVDTLEAAVGPAAEAARGRAAGLCWYHAVPVAAVVHDATAGLGVPASDYAWLSQWCATRASSRDRKRPFLHVAVAPAAAALGLAAVVHQVERIGPPVTRYACAVLPMHAASTELVDGVLIFCERRDVLTLFGMTEPTASAPANAWPSLPSAATAASALPSTATATATATSRYDQPLHREVLDAQANGSGASDAAPPSTRPRDSEASAARTPIATPSGKSPFTVPNSTPPPPAASPSGPPSLMTMSPTPTGGKDPLASLGASLATLQNALPHHPGFSLQTPTHAPPSDDAPRHPLAPSGAADAPLDLVAQANAVQQQLRDQQKQQSMMLALMQQHIELMARLIPAQTAAAAAAAVSAVPTTTAPSVPTAAMTTATAATTTEETATATSPLLPAPFAGRALPRVQMCETGTNTSFLVPASRDAASTPRADPVAAAAKHTLCDAGTNTTFVFPAASGIASAATMVAAAGVPMAPAVPRTEGPTFLIGPPSGGDLLLADLSRIPDAHGHDHDHDDCHDDGHGHSHAPLSSDGQDTARSHALASPSPLSRHATPHLRDPRSPGDVAHHAATAGDREASASQDDAYGMASFGSGDDGQDAPAPGARADAPTLPAGDGRRADPPASDGGGEDAAVAMASADDADAGSEDPADAGNADASIQAAHWIVRHVGHADQSFVWARTSTSRQPSTARTTAAASPAYAEAKPSADAAPAAAASHPFASSGRIFTDQLRQSLSQRPPPPPLPAPSQAFSTAAPTAETTPYPITGLGAMLDGISLSAMGTESGVAATPRKASSAAARTALAALAAATASRTASATTTTPTTASRTPSPPMPVDACNMTAQPTSNGSTLLHALGTETGEGPSLMTLAYLNRYHLL</sequence>
<feature type="region of interest" description="Disordered" evidence="1">
    <location>
        <begin position="1267"/>
        <end position="1292"/>
    </location>
</feature>
<feature type="compositionally biased region" description="Low complexity" evidence="1">
    <location>
        <begin position="1133"/>
        <end position="1144"/>
    </location>
</feature>
<feature type="compositionally biased region" description="Low complexity" evidence="1">
    <location>
        <begin position="1280"/>
        <end position="1292"/>
    </location>
</feature>
<feature type="region of interest" description="Disordered" evidence="1">
    <location>
        <begin position="1214"/>
        <end position="1233"/>
    </location>
</feature>
<feature type="compositionally biased region" description="Low complexity" evidence="1">
    <location>
        <begin position="779"/>
        <end position="790"/>
    </location>
</feature>
<feature type="compositionally biased region" description="Low complexity" evidence="1">
    <location>
        <begin position="120"/>
        <end position="138"/>
    </location>
</feature>
<reference evidence="3" key="1">
    <citation type="journal article" date="2018" name="Nat. Microbiol.">
        <title>Leveraging single-cell genomics to expand the fungal tree of life.</title>
        <authorList>
            <person name="Ahrendt S.R."/>
            <person name="Quandt C.A."/>
            <person name="Ciobanu D."/>
            <person name="Clum A."/>
            <person name="Salamov A."/>
            <person name="Andreopoulos B."/>
            <person name="Cheng J.F."/>
            <person name="Woyke T."/>
            <person name="Pelin A."/>
            <person name="Henrissat B."/>
            <person name="Reynolds N.K."/>
            <person name="Benny G.L."/>
            <person name="Smith M.E."/>
            <person name="James T.Y."/>
            <person name="Grigoriev I.V."/>
        </authorList>
    </citation>
    <scope>NUCLEOTIDE SEQUENCE [LARGE SCALE GENOMIC DNA]</scope>
    <source>
        <strain evidence="3">ATCC 52028</strain>
    </source>
</reference>
<organism evidence="2 3">
    <name type="scientific">Caulochytrium protostelioides</name>
    <dbReference type="NCBI Taxonomy" id="1555241"/>
    <lineage>
        <taxon>Eukaryota</taxon>
        <taxon>Fungi</taxon>
        <taxon>Fungi incertae sedis</taxon>
        <taxon>Chytridiomycota</taxon>
        <taxon>Chytridiomycota incertae sedis</taxon>
        <taxon>Chytridiomycetes</taxon>
        <taxon>Caulochytriales</taxon>
        <taxon>Caulochytriaceae</taxon>
        <taxon>Caulochytrium</taxon>
    </lineage>
</organism>
<feature type="region of interest" description="Disordered" evidence="1">
    <location>
        <begin position="166"/>
        <end position="259"/>
    </location>
</feature>